<dbReference type="Proteomes" id="UP000235914">
    <property type="component" value="Unassembled WGS sequence"/>
</dbReference>
<organism evidence="9 10">
    <name type="scientific">Akkermansia muciniphila</name>
    <dbReference type="NCBI Taxonomy" id="239935"/>
    <lineage>
        <taxon>Bacteria</taxon>
        <taxon>Pseudomonadati</taxon>
        <taxon>Verrucomicrobiota</taxon>
        <taxon>Verrucomicrobiia</taxon>
        <taxon>Verrucomicrobiales</taxon>
        <taxon>Akkermansiaceae</taxon>
        <taxon>Akkermansia</taxon>
    </lineage>
</organism>
<dbReference type="PANTHER" id="PTHR40074">
    <property type="entry name" value="O-ACETYLTRANSFERASE WECH"/>
    <property type="match status" value="1"/>
</dbReference>
<evidence type="ECO:0000256" key="6">
    <source>
        <dbReference type="ARBA" id="ARBA00023136"/>
    </source>
</evidence>
<evidence type="ECO:0000256" key="3">
    <source>
        <dbReference type="ARBA" id="ARBA00022475"/>
    </source>
</evidence>
<evidence type="ECO:0000313" key="9">
    <source>
        <dbReference type="EMBL" id="PNC56046.1"/>
    </source>
</evidence>
<dbReference type="GO" id="GO:0009246">
    <property type="term" value="P:enterobacterial common antigen biosynthetic process"/>
    <property type="evidence" value="ECO:0007669"/>
    <property type="project" value="TreeGrafter"/>
</dbReference>
<feature type="transmembrane region" description="Helical" evidence="7">
    <location>
        <begin position="292"/>
        <end position="310"/>
    </location>
</feature>
<dbReference type="GO" id="GO:0016413">
    <property type="term" value="F:O-acetyltransferase activity"/>
    <property type="evidence" value="ECO:0007669"/>
    <property type="project" value="TreeGrafter"/>
</dbReference>
<dbReference type="AlphaFoldDB" id="A0AAP8NLX5"/>
<feature type="transmembrane region" description="Helical" evidence="7">
    <location>
        <begin position="185"/>
        <end position="202"/>
    </location>
</feature>
<evidence type="ECO:0000256" key="1">
    <source>
        <dbReference type="ARBA" id="ARBA00004651"/>
    </source>
</evidence>
<feature type="transmembrane region" description="Helical" evidence="7">
    <location>
        <begin position="21"/>
        <end position="39"/>
    </location>
</feature>
<comment type="caution">
    <text evidence="9">The sequence shown here is derived from an EMBL/GenBank/DDBJ whole genome shotgun (WGS) entry which is preliminary data.</text>
</comment>
<keyword evidence="5 7" id="KW-1133">Transmembrane helix</keyword>
<dbReference type="GO" id="GO:0005886">
    <property type="term" value="C:plasma membrane"/>
    <property type="evidence" value="ECO:0007669"/>
    <property type="project" value="UniProtKB-SubCell"/>
</dbReference>
<comment type="subcellular location">
    <subcellularLocation>
        <location evidence="1">Cell membrane</location>
        <topology evidence="1">Multi-pass membrane protein</topology>
    </subcellularLocation>
</comment>
<evidence type="ECO:0000259" key="8">
    <source>
        <dbReference type="Pfam" id="PF01757"/>
    </source>
</evidence>
<keyword evidence="3" id="KW-1003">Cell membrane</keyword>
<dbReference type="EMBL" id="PJKN01000004">
    <property type="protein sequence ID" value="PNC56046.1"/>
    <property type="molecule type" value="Genomic_DNA"/>
</dbReference>
<feature type="transmembrane region" description="Helical" evidence="7">
    <location>
        <begin position="214"/>
        <end position="232"/>
    </location>
</feature>
<dbReference type="PANTHER" id="PTHR40074:SF2">
    <property type="entry name" value="O-ACETYLTRANSFERASE WECH"/>
    <property type="match status" value="1"/>
</dbReference>
<proteinExistence type="inferred from homology"/>
<name>A0AAP8NLX5_9BACT</name>
<feature type="transmembrane region" description="Helical" evidence="7">
    <location>
        <begin position="252"/>
        <end position="271"/>
    </location>
</feature>
<comment type="similarity">
    <text evidence="2">Belongs to the acyltransferase 3 family.</text>
</comment>
<keyword evidence="6 7" id="KW-0472">Membrane</keyword>
<reference evidence="9 10" key="1">
    <citation type="journal article" date="2017" name="BMC Genomics">
        <title>Genome sequencing of 39 Akkermansia muciniphila isolates reveals its population structure, genomic and functional diverisity, and global distribution in mammalian gut microbiotas.</title>
        <authorList>
            <person name="Guo X."/>
            <person name="Li S."/>
            <person name="Zhang J."/>
            <person name="Wu F."/>
            <person name="Li X."/>
            <person name="Wu D."/>
            <person name="Zhang M."/>
            <person name="Ou Z."/>
            <person name="Jie Z."/>
            <person name="Yan Q."/>
            <person name="Li P."/>
            <person name="Yi J."/>
            <person name="Peng Y."/>
        </authorList>
    </citation>
    <scope>NUCLEOTIDE SEQUENCE [LARGE SCALE GENOMIC DNA]</scope>
    <source>
        <strain evidence="9 10">GP43</strain>
    </source>
</reference>
<sequence>MNQRIEEKTGRLRYFDALRGFSIIFVVFSHVVLFSMGLTDVKDSTVNWVVMTFLMPLFFFVSGFFAYRVCTRWTAFLVGDVIKRKIQAQIIGTIVFCSLFLFCQGQGIFTWLHTGFQGYWFTITLFQMFLIFLALSLLSRLCCTERMLDIGLLLVSSIYFLSFGVTAIREFWDSPLGGILCEYEVTRYFQFFALGIFCRKYWNQFARLLTKDWFKTFFIVIFVMCLCFMNLIENSQISPLAPPNSTKMIGILVRYAGLIVVVSFFFSKERYFNEGNISGNLLEYIGRRTLDIYLLHYFFLPNLKFLQPFLTTGNTVIIQLFIGITVSATIITLCLLISNVLRSSNFLASWLFGVKPPPK</sequence>
<protein>
    <recommendedName>
        <fullName evidence="8">Acyltransferase 3 domain-containing protein</fullName>
    </recommendedName>
</protein>
<dbReference type="InterPro" id="IPR002656">
    <property type="entry name" value="Acyl_transf_3_dom"/>
</dbReference>
<feature type="transmembrane region" description="Helical" evidence="7">
    <location>
        <begin position="118"/>
        <end position="138"/>
    </location>
</feature>
<accession>A0AAP8NLX5</accession>
<evidence type="ECO:0000256" key="7">
    <source>
        <dbReference type="SAM" id="Phobius"/>
    </source>
</evidence>
<feature type="domain" description="Acyltransferase 3" evidence="8">
    <location>
        <begin position="13"/>
        <end position="332"/>
    </location>
</feature>
<feature type="transmembrane region" description="Helical" evidence="7">
    <location>
        <begin position="316"/>
        <end position="337"/>
    </location>
</feature>
<feature type="transmembrane region" description="Helical" evidence="7">
    <location>
        <begin position="45"/>
        <end position="67"/>
    </location>
</feature>
<gene>
    <name evidence="9" type="ORF">CXU09_08200</name>
</gene>
<keyword evidence="4 7" id="KW-0812">Transmembrane</keyword>
<evidence type="ECO:0000313" key="10">
    <source>
        <dbReference type="Proteomes" id="UP000235914"/>
    </source>
</evidence>
<evidence type="ECO:0000256" key="2">
    <source>
        <dbReference type="ARBA" id="ARBA00007400"/>
    </source>
</evidence>
<feature type="transmembrane region" description="Helical" evidence="7">
    <location>
        <begin position="150"/>
        <end position="169"/>
    </location>
</feature>
<dbReference type="RefSeq" id="WP_102735784.1">
    <property type="nucleotide sequence ID" value="NZ_PJKN01000004.1"/>
</dbReference>
<evidence type="ECO:0000256" key="5">
    <source>
        <dbReference type="ARBA" id="ARBA00022989"/>
    </source>
</evidence>
<evidence type="ECO:0000256" key="4">
    <source>
        <dbReference type="ARBA" id="ARBA00022692"/>
    </source>
</evidence>
<feature type="transmembrane region" description="Helical" evidence="7">
    <location>
        <begin position="88"/>
        <end position="112"/>
    </location>
</feature>
<dbReference type="Pfam" id="PF01757">
    <property type="entry name" value="Acyl_transf_3"/>
    <property type="match status" value="1"/>
</dbReference>